<feature type="chain" id="PRO_5016895895" evidence="1">
    <location>
        <begin position="23"/>
        <end position="260"/>
    </location>
</feature>
<feature type="signal peptide" evidence="1">
    <location>
        <begin position="1"/>
        <end position="22"/>
    </location>
</feature>
<dbReference type="InterPro" id="IPR036249">
    <property type="entry name" value="Thioredoxin-like_sf"/>
</dbReference>
<dbReference type="GO" id="GO:0015035">
    <property type="term" value="F:protein-disulfide reductase activity"/>
    <property type="evidence" value="ECO:0007669"/>
    <property type="project" value="TreeGrafter"/>
</dbReference>
<evidence type="ECO:0000313" key="4">
    <source>
        <dbReference type="Proteomes" id="UP000255423"/>
    </source>
</evidence>
<dbReference type="GO" id="GO:0005737">
    <property type="term" value="C:cytoplasm"/>
    <property type="evidence" value="ECO:0007669"/>
    <property type="project" value="TreeGrafter"/>
</dbReference>
<evidence type="ECO:0000259" key="2">
    <source>
        <dbReference type="PROSITE" id="PS51352"/>
    </source>
</evidence>
<dbReference type="Proteomes" id="UP000255423">
    <property type="component" value="Unassembled WGS sequence"/>
</dbReference>
<dbReference type="EMBL" id="UHJL01000002">
    <property type="protein sequence ID" value="SUQ24186.1"/>
    <property type="molecule type" value="Genomic_DNA"/>
</dbReference>
<dbReference type="Pfam" id="PF00085">
    <property type="entry name" value="Thioredoxin"/>
    <property type="match status" value="1"/>
</dbReference>
<keyword evidence="1" id="KW-0732">Signal</keyword>
<dbReference type="PROSITE" id="PS51352">
    <property type="entry name" value="THIOREDOXIN_2"/>
    <property type="match status" value="1"/>
</dbReference>
<dbReference type="PANTHER" id="PTHR45663">
    <property type="entry name" value="GEO12009P1"/>
    <property type="match status" value="1"/>
</dbReference>
<sequence length="260" mass="28894">MIGLRKNLAMKVAIFVVSAVLAAGASEDIKIVIINDDNFEKEILHSKKPVILEVSSTSCPPCLVMIPTLIGIAKNYSDIKIASIGIDEPNIEKIKNTLPIRAFPTFFFIKDGRIINQRVGVVKEPELLSALDYTPKPSAAQKAKNKSKKKNAHKNLVCKVDGQFNGLKNLVTISFVFGDSEIENVDIVTDVFVPPEQFNRRDQMMEHIRASGKGEVAPTMTGFQMHIDNDCRFMKAMDMKRTSTYGEMRAGLELQGFTCK</sequence>
<reference evidence="3 4" key="1">
    <citation type="submission" date="2017-08" db="EMBL/GenBank/DDBJ databases">
        <authorList>
            <person name="de Groot N.N."/>
        </authorList>
    </citation>
    <scope>NUCLEOTIDE SEQUENCE [LARGE SCALE GENOMIC DNA]</scope>
    <source>
        <strain evidence="3 4">HM2</strain>
    </source>
</reference>
<dbReference type="PANTHER" id="PTHR45663:SF11">
    <property type="entry name" value="GEO12009P1"/>
    <property type="match status" value="1"/>
</dbReference>
<evidence type="ECO:0000256" key="1">
    <source>
        <dbReference type="SAM" id="SignalP"/>
    </source>
</evidence>
<dbReference type="SUPFAM" id="SSF52833">
    <property type="entry name" value="Thioredoxin-like"/>
    <property type="match status" value="1"/>
</dbReference>
<accession>A0A380S6J5</accession>
<dbReference type="AlphaFoldDB" id="A0A380S6J5"/>
<organism evidence="3 4">
    <name type="scientific">Fibrobacter succinogenes</name>
    <name type="common">Bacteroides succinogenes</name>
    <dbReference type="NCBI Taxonomy" id="833"/>
    <lineage>
        <taxon>Bacteria</taxon>
        <taxon>Pseudomonadati</taxon>
        <taxon>Fibrobacterota</taxon>
        <taxon>Fibrobacteria</taxon>
        <taxon>Fibrobacterales</taxon>
        <taxon>Fibrobacteraceae</taxon>
        <taxon>Fibrobacter</taxon>
    </lineage>
</organism>
<feature type="domain" description="Thioredoxin" evidence="2">
    <location>
        <begin position="6"/>
        <end position="136"/>
    </location>
</feature>
<dbReference type="RefSeq" id="WP_181369070.1">
    <property type="nucleotide sequence ID" value="NZ_UHJL01000002.1"/>
</dbReference>
<evidence type="ECO:0000313" key="3">
    <source>
        <dbReference type="EMBL" id="SUQ24186.1"/>
    </source>
</evidence>
<dbReference type="CDD" id="cd02947">
    <property type="entry name" value="TRX_family"/>
    <property type="match status" value="1"/>
</dbReference>
<gene>
    <name evidence="3" type="ORF">SAMN05661053_1579</name>
</gene>
<name>A0A380S6J5_FIBSU</name>
<dbReference type="Gene3D" id="3.40.30.10">
    <property type="entry name" value="Glutaredoxin"/>
    <property type="match status" value="1"/>
</dbReference>
<proteinExistence type="predicted"/>
<protein>
    <submittedName>
        <fullName evidence="3">Thioredoxin</fullName>
    </submittedName>
</protein>
<dbReference type="InterPro" id="IPR013766">
    <property type="entry name" value="Thioredoxin_domain"/>
</dbReference>